<dbReference type="EMBL" id="CP165735">
    <property type="protein sequence ID" value="XDV72781.1"/>
    <property type="molecule type" value="Genomic_DNA"/>
</dbReference>
<gene>
    <name evidence="4" type="ORF">ABQM86_06360</name>
</gene>
<sequence>MPTQAKEIFEAQSKSLRELLSDNGLGLYLPPYQRPYGWGKDKVEKLLDDTLHGLKNLGESPDSFTFLGTVITIHDVNHVTVQPIVKPEVPSKVLTVIDGQQRLSSLILLLVCLHNLIRQRSWKVFKGKTPDPEQTELTHLYAETITILQTLGTAFYERKNFGDAPIYPRLIRAFDDQWAKIDKWKLYESPIAHLQYSYSLLADSEAPTVRPTDFRPKPRAGVGKGESDLTKRFAEIRAALTKLALRRPIEELEDLPPLSELASRIEFQRALFNHELDPEFCNWLGDLDEEPEAELMRLVMLAAYALNRIALTVVQGKDEDYAFTIFESLNTTGEPLTAFETFLPRVVMGERIQDYQGSAAHEYMTAVQSYLNRYDVGDKLQNATRELLVTFALAETGKKLSKRLSDQRVYMKDTFDRHKDVDEEREGYLRHLSDTATFMGSTWESVVGTSRQLAGLPAAAMTDTVKLCLAFLKDLNHTVAIAPLVRFYSEAVHQEEGDARDQGVVEFESAIKAITAFTVLWRATRRGTGNVDSQYRAVMAGDSLTGLGPLARQWAVPGEDKVQPGVSAEALKAELAARLSDPKHGGIPNLATFLAAATSLPLYSLSRPLTRFLLLAAYHDTSEDLANPGLIVPGKVGVAPCFTSDGWSDQTHLTIEHIAPQQETAGWDPAFYSEKETVHRLGNLVLAPGAANSSLSSRPWNEKKVLYAALGAVTAAEAKSVLEDSPLSFTQTTEELAQMSHYLPHLRSLGQRSDEWDTNFMDQRAEVLLRLVYSQLKDWLGLTWSESSEETVLPVGDEGDTDEADIDWDESEEIA</sequence>
<feature type="region of interest" description="Disordered" evidence="1">
    <location>
        <begin position="790"/>
        <end position="815"/>
    </location>
</feature>
<proteinExistence type="predicted"/>
<dbReference type="InterPro" id="IPR011089">
    <property type="entry name" value="GmrSD_C"/>
</dbReference>
<evidence type="ECO:0000256" key="1">
    <source>
        <dbReference type="SAM" id="MobiDB-lite"/>
    </source>
</evidence>
<protein>
    <submittedName>
        <fullName evidence="4">DUF262 domain-containing protein</fullName>
    </submittedName>
</protein>
<evidence type="ECO:0000259" key="2">
    <source>
        <dbReference type="Pfam" id="PF03235"/>
    </source>
</evidence>
<feature type="domain" description="GmrSD restriction endonucleases N-terminal" evidence="2">
    <location>
        <begin position="17"/>
        <end position="342"/>
    </location>
</feature>
<accession>A0AB39YSG3</accession>
<feature type="domain" description="GmrSD restriction endonucleases C-terminal" evidence="3">
    <location>
        <begin position="650"/>
        <end position="769"/>
    </location>
</feature>
<dbReference type="PANTHER" id="PTHR35149">
    <property type="entry name" value="SLL5132 PROTEIN"/>
    <property type="match status" value="1"/>
</dbReference>
<dbReference type="RefSeq" id="WP_369746195.1">
    <property type="nucleotide sequence ID" value="NZ_CP165735.1"/>
</dbReference>
<feature type="compositionally biased region" description="Acidic residues" evidence="1">
    <location>
        <begin position="797"/>
        <end position="815"/>
    </location>
</feature>
<dbReference type="Pfam" id="PF03235">
    <property type="entry name" value="GmrSD_N"/>
    <property type="match status" value="1"/>
</dbReference>
<dbReference type="PANTHER" id="PTHR35149:SF1">
    <property type="entry name" value="DUF5655 DOMAIN-CONTAINING PROTEIN"/>
    <property type="match status" value="1"/>
</dbReference>
<organism evidence="4">
    <name type="scientific">Paenarthrobacter sp. AMU7</name>
    <dbReference type="NCBI Taxonomy" id="3162492"/>
    <lineage>
        <taxon>Bacteria</taxon>
        <taxon>Bacillati</taxon>
        <taxon>Actinomycetota</taxon>
        <taxon>Actinomycetes</taxon>
        <taxon>Micrococcales</taxon>
        <taxon>Micrococcaceae</taxon>
        <taxon>Paenarthrobacter</taxon>
    </lineage>
</organism>
<dbReference type="AlphaFoldDB" id="A0AB39YSG3"/>
<dbReference type="Pfam" id="PF07510">
    <property type="entry name" value="GmrSD_C"/>
    <property type="match status" value="1"/>
</dbReference>
<name>A0AB39YSG3_9MICC</name>
<reference evidence="4" key="1">
    <citation type="submission" date="2024-07" db="EMBL/GenBank/DDBJ databases">
        <authorList>
            <person name="Li J."/>
            <person name="Wei H."/>
            <person name="Ma J."/>
        </authorList>
    </citation>
    <scope>NUCLEOTIDE SEQUENCE</scope>
    <source>
        <strain evidence="4">AMU7</strain>
    </source>
</reference>
<evidence type="ECO:0000313" key="4">
    <source>
        <dbReference type="EMBL" id="XDV72781.1"/>
    </source>
</evidence>
<evidence type="ECO:0000259" key="3">
    <source>
        <dbReference type="Pfam" id="PF07510"/>
    </source>
</evidence>
<dbReference type="InterPro" id="IPR004919">
    <property type="entry name" value="GmrSD_N"/>
</dbReference>